<keyword evidence="1" id="KW-0472">Membrane</keyword>
<accession>A0A0E9W9Q7</accession>
<reference evidence="2" key="2">
    <citation type="journal article" date="2015" name="Fish Shellfish Immunol.">
        <title>Early steps in the European eel (Anguilla anguilla)-Vibrio vulnificus interaction in the gills: Role of the RtxA13 toxin.</title>
        <authorList>
            <person name="Callol A."/>
            <person name="Pajuelo D."/>
            <person name="Ebbesson L."/>
            <person name="Teles M."/>
            <person name="MacKenzie S."/>
            <person name="Amaro C."/>
        </authorList>
    </citation>
    <scope>NUCLEOTIDE SEQUENCE</scope>
</reference>
<evidence type="ECO:0000313" key="2">
    <source>
        <dbReference type="EMBL" id="JAH87134.1"/>
    </source>
</evidence>
<evidence type="ECO:0000256" key="1">
    <source>
        <dbReference type="SAM" id="Phobius"/>
    </source>
</evidence>
<keyword evidence="1" id="KW-0812">Transmembrane</keyword>
<dbReference type="EMBL" id="GBXM01021443">
    <property type="protein sequence ID" value="JAH87134.1"/>
    <property type="molecule type" value="Transcribed_RNA"/>
</dbReference>
<dbReference type="AlphaFoldDB" id="A0A0E9W9Q7"/>
<proteinExistence type="predicted"/>
<feature type="transmembrane region" description="Helical" evidence="1">
    <location>
        <begin position="15"/>
        <end position="34"/>
    </location>
</feature>
<keyword evidence="1" id="KW-1133">Transmembrane helix</keyword>
<protein>
    <submittedName>
        <fullName evidence="2">Uncharacterized protein</fullName>
    </submittedName>
</protein>
<sequence length="46" mass="5316">MYVAPSRRTYLKSSFLMNSTMISFSGWICSIFRVRQRNGVGLIFPP</sequence>
<name>A0A0E9W9Q7_ANGAN</name>
<organism evidence="2">
    <name type="scientific">Anguilla anguilla</name>
    <name type="common">European freshwater eel</name>
    <name type="synonym">Muraena anguilla</name>
    <dbReference type="NCBI Taxonomy" id="7936"/>
    <lineage>
        <taxon>Eukaryota</taxon>
        <taxon>Metazoa</taxon>
        <taxon>Chordata</taxon>
        <taxon>Craniata</taxon>
        <taxon>Vertebrata</taxon>
        <taxon>Euteleostomi</taxon>
        <taxon>Actinopterygii</taxon>
        <taxon>Neopterygii</taxon>
        <taxon>Teleostei</taxon>
        <taxon>Anguilliformes</taxon>
        <taxon>Anguillidae</taxon>
        <taxon>Anguilla</taxon>
    </lineage>
</organism>
<reference evidence="2" key="1">
    <citation type="submission" date="2014-11" db="EMBL/GenBank/DDBJ databases">
        <authorList>
            <person name="Amaro Gonzalez C."/>
        </authorList>
    </citation>
    <scope>NUCLEOTIDE SEQUENCE</scope>
</reference>